<feature type="active site" description="Nucleophile" evidence="7">
    <location>
        <position position="308"/>
    </location>
</feature>
<dbReference type="InterPro" id="IPR029062">
    <property type="entry name" value="Class_I_gatase-like"/>
</dbReference>
<dbReference type="CDD" id="cd03143">
    <property type="entry name" value="A4_beta-galactosidase_middle_domain"/>
    <property type="match status" value="1"/>
</dbReference>
<dbReference type="InterPro" id="IPR013529">
    <property type="entry name" value="Glyco_hydro_42_N"/>
</dbReference>
<dbReference type="SUPFAM" id="SSF51445">
    <property type="entry name" value="(Trans)glycosidases"/>
    <property type="match status" value="1"/>
</dbReference>
<feature type="binding site" evidence="8">
    <location>
        <position position="113"/>
    </location>
    <ligand>
        <name>substrate</name>
    </ligand>
</feature>
<evidence type="ECO:0000256" key="4">
    <source>
        <dbReference type="ARBA" id="ARBA00022801"/>
    </source>
</evidence>
<dbReference type="GO" id="GO:0005975">
    <property type="term" value="P:carbohydrate metabolic process"/>
    <property type="evidence" value="ECO:0007669"/>
    <property type="project" value="InterPro"/>
</dbReference>
<dbReference type="AlphaFoldDB" id="A0A511MVA7"/>
<feature type="binding site" evidence="9">
    <location>
        <position position="160"/>
    </location>
    <ligand>
        <name>Zn(2+)</name>
        <dbReference type="ChEBI" id="CHEBI:29105"/>
    </ligand>
</feature>
<feature type="domain" description="Beta-galactosidase trimerisation" evidence="11">
    <location>
        <begin position="395"/>
        <end position="598"/>
    </location>
</feature>
<comment type="catalytic activity">
    <reaction evidence="1 6">
        <text>Hydrolysis of terminal non-reducing beta-D-galactose residues in beta-D-galactosides.</text>
        <dbReference type="EC" id="3.2.1.23"/>
    </reaction>
</comment>
<dbReference type="InterPro" id="IPR017853">
    <property type="entry name" value="GH"/>
</dbReference>
<comment type="similarity">
    <text evidence="2 6">Belongs to the glycosyl hydrolase 42 family.</text>
</comment>
<keyword evidence="5 6" id="KW-0326">Glycosidase</keyword>
<keyword evidence="9" id="KW-0479">Metal-binding</keyword>
<keyword evidence="13" id="KW-1185">Reference proteome</keyword>
<organism evidence="12 13">
    <name type="scientific">Deinococcus cellulosilyticus (strain DSM 18568 / NBRC 106333 / KACC 11606 / 5516J-15)</name>
    <dbReference type="NCBI Taxonomy" id="1223518"/>
    <lineage>
        <taxon>Bacteria</taxon>
        <taxon>Thermotogati</taxon>
        <taxon>Deinococcota</taxon>
        <taxon>Deinococci</taxon>
        <taxon>Deinococcales</taxon>
        <taxon>Deinococcaceae</taxon>
        <taxon>Deinococcus</taxon>
    </lineage>
</organism>
<dbReference type="SUPFAM" id="SSF52317">
    <property type="entry name" value="Class I glutamine amidotransferase-like"/>
    <property type="match status" value="1"/>
</dbReference>
<dbReference type="GO" id="GO:0009341">
    <property type="term" value="C:beta-galactosidase complex"/>
    <property type="evidence" value="ECO:0007669"/>
    <property type="project" value="InterPro"/>
</dbReference>
<dbReference type="InterPro" id="IPR013738">
    <property type="entry name" value="Beta_galactosidase_Trimer"/>
</dbReference>
<evidence type="ECO:0000256" key="5">
    <source>
        <dbReference type="ARBA" id="ARBA00023295"/>
    </source>
</evidence>
<dbReference type="Pfam" id="PF02449">
    <property type="entry name" value="Glyco_hydro_42"/>
    <property type="match status" value="1"/>
</dbReference>
<evidence type="ECO:0000313" key="12">
    <source>
        <dbReference type="EMBL" id="GEM44509.1"/>
    </source>
</evidence>
<dbReference type="PANTHER" id="PTHR36447">
    <property type="entry name" value="BETA-GALACTOSIDASE GANA"/>
    <property type="match status" value="1"/>
</dbReference>
<keyword evidence="9" id="KW-0862">Zinc</keyword>
<accession>A0A511MVA7</accession>
<evidence type="ECO:0000313" key="13">
    <source>
        <dbReference type="Proteomes" id="UP000321306"/>
    </source>
</evidence>
<evidence type="ECO:0000256" key="3">
    <source>
        <dbReference type="ARBA" id="ARBA00012756"/>
    </source>
</evidence>
<evidence type="ECO:0000259" key="10">
    <source>
        <dbReference type="Pfam" id="PF02449"/>
    </source>
</evidence>
<evidence type="ECO:0000256" key="1">
    <source>
        <dbReference type="ARBA" id="ARBA00001412"/>
    </source>
</evidence>
<evidence type="ECO:0000256" key="8">
    <source>
        <dbReference type="PIRSR" id="PIRSR001084-2"/>
    </source>
</evidence>
<dbReference type="InterPro" id="IPR003476">
    <property type="entry name" value="Glyco_hydro_42"/>
</dbReference>
<dbReference type="GO" id="GO:0046872">
    <property type="term" value="F:metal ion binding"/>
    <property type="evidence" value="ECO:0007669"/>
    <property type="project" value="UniProtKB-KW"/>
</dbReference>
<evidence type="ECO:0000256" key="9">
    <source>
        <dbReference type="PIRSR" id="PIRSR001084-3"/>
    </source>
</evidence>
<dbReference type="Pfam" id="PF08532">
    <property type="entry name" value="Glyco_hydro_42M"/>
    <property type="match status" value="1"/>
</dbReference>
<dbReference type="GO" id="GO:0004565">
    <property type="term" value="F:beta-galactosidase activity"/>
    <property type="evidence" value="ECO:0007669"/>
    <property type="project" value="UniProtKB-EC"/>
</dbReference>
<dbReference type="Gene3D" id="3.20.20.80">
    <property type="entry name" value="Glycosidases"/>
    <property type="match status" value="1"/>
</dbReference>
<feature type="binding site" evidence="8">
    <location>
        <position position="151"/>
    </location>
    <ligand>
        <name>substrate</name>
    </ligand>
</feature>
<dbReference type="OrthoDB" id="9800974at2"/>
<protein>
    <recommendedName>
        <fullName evidence="3 6">Beta-galactosidase</fullName>
        <shortName evidence="6">Beta-gal</shortName>
        <ecNumber evidence="3 6">3.2.1.23</ecNumber>
    </recommendedName>
</protein>
<dbReference type="PANTHER" id="PTHR36447:SF1">
    <property type="entry name" value="BETA-GALACTOSIDASE GANA"/>
    <property type="match status" value="1"/>
</dbReference>
<name>A0A511MVA7_DEIC1</name>
<feature type="binding site" evidence="8">
    <location>
        <position position="316"/>
    </location>
    <ligand>
        <name>substrate</name>
    </ligand>
</feature>
<proteinExistence type="inferred from homology"/>
<dbReference type="EC" id="3.2.1.23" evidence="3 6"/>
<dbReference type="Proteomes" id="UP000321306">
    <property type="component" value="Unassembled WGS sequence"/>
</dbReference>
<feature type="active site" description="Proton donor" evidence="7">
    <location>
        <position position="152"/>
    </location>
</feature>
<keyword evidence="4 6" id="KW-0378">Hydrolase</keyword>
<evidence type="ECO:0000256" key="6">
    <source>
        <dbReference type="PIRNR" id="PIRNR001084"/>
    </source>
</evidence>
<dbReference type="Gene3D" id="3.40.50.880">
    <property type="match status" value="1"/>
</dbReference>
<evidence type="ECO:0000256" key="2">
    <source>
        <dbReference type="ARBA" id="ARBA00005940"/>
    </source>
</evidence>
<dbReference type="EMBL" id="BJXB01000001">
    <property type="protein sequence ID" value="GEM44509.1"/>
    <property type="molecule type" value="Genomic_DNA"/>
</dbReference>
<evidence type="ECO:0000259" key="11">
    <source>
        <dbReference type="Pfam" id="PF08532"/>
    </source>
</evidence>
<comment type="caution">
    <text evidence="12">The sequence shown here is derived from an EMBL/GenBank/DDBJ whole genome shotgun (WGS) entry which is preliminary data.</text>
</comment>
<evidence type="ECO:0000256" key="7">
    <source>
        <dbReference type="PIRSR" id="PIRSR001084-1"/>
    </source>
</evidence>
<dbReference type="PIRSF" id="PIRSF001084">
    <property type="entry name" value="B-galactosidase"/>
    <property type="match status" value="1"/>
</dbReference>
<reference evidence="12 13" key="1">
    <citation type="submission" date="2019-07" db="EMBL/GenBank/DDBJ databases">
        <title>Whole genome shotgun sequence of Deinococcus cellulosilyticus NBRC 106333.</title>
        <authorList>
            <person name="Hosoyama A."/>
            <person name="Uohara A."/>
            <person name="Ohji S."/>
            <person name="Ichikawa N."/>
        </authorList>
    </citation>
    <scope>NUCLEOTIDE SEQUENCE [LARGE SCALE GENOMIC DNA]</scope>
    <source>
        <strain evidence="12 13">NBRC 106333</strain>
    </source>
</reference>
<dbReference type="RefSeq" id="WP_146881666.1">
    <property type="nucleotide sequence ID" value="NZ_BJXB01000001.1"/>
</dbReference>
<feature type="domain" description="Glycoside hydrolase family 42 N-terminal" evidence="10">
    <location>
        <begin position="16"/>
        <end position="385"/>
    </location>
</feature>
<sequence>MNILNTLGQHVLFGGDYNPEQWPEHIWHEDVQRMKEAGVNLVSVGIFGWAKLEPSEGQYEFDWLDRVLNLLQEHNIGVNLATATASPPAWFALKYPESLPVTRDGVTLGFGSRQHYSPASAVYREKAAQLVRKLAGRYGTHPAVKMWHINNEYGCHIWECFSESTAQAFRGWLQKKYQALSEVNRVWGTAFWSQTYHQWEEIQPPRAMPGFYNPTQYLDWRRFSSDMMQECMQLEVDILREVTPHIPVNTNFLSVAKNLNQRELAKLEDIVSIDIYPDPASEDAALEVAIQGDWARSMRDGQPWILMEQAPNQVQWRHINAIKKPGQMRLLSYQLMARGARGILYFQWRQSVSGSEKYHSGMLPHTGVKSRTWQEIKQLGQELKGLPLLSYQHTAEVAIIVDWDSWQALEQESHPHVQLRLMQQVQQIYRTLHRRNIAVDFTTSHHDLSKYRLVYLPSTPLMDQASAGNLKNYVRQGGCLVSAFFSGITDEHDHIQQGTDQGSYSPGLKELLGVNILEFAPQQDGTVLQLSNGWEGSMWADVLELNGATALATYQREISGPAITCNLYGEGQAYHMGTQLTSQSLQVFTDLLLENRNLKAPLDVPEGIEVVRWQDGTLFLTNPTDAPCSISLPSAMTALVGTTEGHTLQLAPMGVAVLQPQSHPTEVLTPQ</sequence>
<gene>
    <name evidence="12" type="ORF">DC3_01440</name>
</gene>